<evidence type="ECO:0008006" key="3">
    <source>
        <dbReference type="Google" id="ProtNLM"/>
    </source>
</evidence>
<gene>
    <name evidence="1" type="ORF">BD94_2868</name>
</gene>
<organism evidence="1 2">
    <name type="scientific">Elizabethkingia anophelis NUHP1</name>
    <dbReference type="NCBI Taxonomy" id="1338011"/>
    <lineage>
        <taxon>Bacteria</taxon>
        <taxon>Pseudomonadati</taxon>
        <taxon>Bacteroidota</taxon>
        <taxon>Flavobacteriia</taxon>
        <taxon>Flavobacteriales</taxon>
        <taxon>Weeksellaceae</taxon>
        <taxon>Elizabethkingia</taxon>
    </lineage>
</organism>
<dbReference type="Proteomes" id="UP000028933">
    <property type="component" value="Chromosome"/>
</dbReference>
<dbReference type="AlphaFoldDB" id="A0A077EJG8"/>
<dbReference type="InterPro" id="IPR029058">
    <property type="entry name" value="AB_hydrolase_fold"/>
</dbReference>
<dbReference type="Gene3D" id="3.40.50.1820">
    <property type="entry name" value="alpha/beta hydrolase"/>
    <property type="match status" value="1"/>
</dbReference>
<protein>
    <recommendedName>
        <fullName evidence="3">AB hydrolase-1 domain-containing protein</fullName>
    </recommendedName>
</protein>
<sequence>MQLQDSKIKLYIISGLGANARVFDKITFNEDIDPVFIDWLMPERDEDFDHYISRMAEKIDDNKAFYLLGYSFGGVLVQEIHKLKPAKKIAILGSIKSCHEKSKFFNWNQLLRLYKIVPMSFFSNKKAISYAFFRKANDKRIDKLYEYFTVRQPYYLKWCIHQILNWKGEEQKEVVQILADKDVVFPVKNSAPDYIIKGASHLFPVTRAKEVSDILRKVFG</sequence>
<dbReference type="STRING" id="1338011.BD94_2868"/>
<dbReference type="SUPFAM" id="SSF53474">
    <property type="entry name" value="alpha/beta-Hydrolases"/>
    <property type="match status" value="1"/>
</dbReference>
<dbReference type="KEGG" id="eao:BD94_2868"/>
<proteinExistence type="predicted"/>
<reference evidence="1" key="2">
    <citation type="journal article" date="2015" name="Genome Biol. Evol.">
        <title>Complete Genome Sequence and Transcriptomic Analysis of the Novel Pathogen Elizabethkingia anophelis in Response to Oxidative Stress.</title>
        <authorList>
            <person name="Li Y."/>
            <person name="Liu Y."/>
            <person name="Chew S.C."/>
            <person name="Tay M."/>
            <person name="Salido M.M."/>
            <person name="Teo J."/>
            <person name="Lauro F.M."/>
            <person name="Givskov M."/>
            <person name="Yang L."/>
        </authorList>
    </citation>
    <scope>NUCLEOTIDE SEQUENCE</scope>
    <source>
        <strain evidence="1">NUHP1</strain>
    </source>
</reference>
<evidence type="ECO:0000313" key="1">
    <source>
        <dbReference type="EMBL" id="AIL46643.1"/>
    </source>
</evidence>
<dbReference type="EMBL" id="CP007547">
    <property type="protein sequence ID" value="AIL46643.1"/>
    <property type="molecule type" value="Genomic_DNA"/>
</dbReference>
<accession>A0A077EJG8</accession>
<evidence type="ECO:0000313" key="2">
    <source>
        <dbReference type="Proteomes" id="UP000028933"/>
    </source>
</evidence>
<dbReference type="eggNOG" id="COG1075">
    <property type="taxonomic scope" value="Bacteria"/>
</dbReference>
<dbReference type="RefSeq" id="WP_029728366.1">
    <property type="nucleotide sequence ID" value="NZ_CP007547.1"/>
</dbReference>
<dbReference type="HOGENOM" id="CLU_105002_0_0_10"/>
<reference evidence="1" key="1">
    <citation type="journal article" date="2013" name="Lancet">
        <title>First case of E anophelis outbreak in an intensive-care unit.</title>
        <authorList>
            <person name="Teo J."/>
            <person name="Tan S.Y."/>
            <person name="Tay M."/>
            <person name="Ding Y."/>
            <person name="Kjelleberg S."/>
            <person name="Givskov M."/>
            <person name="Lin R.T."/>
            <person name="Yang L."/>
        </authorList>
    </citation>
    <scope>NUCLEOTIDE SEQUENCE [LARGE SCALE GENOMIC DNA]</scope>
    <source>
        <strain evidence="1">NUHP1</strain>
    </source>
</reference>
<name>A0A077EJG8_9FLAO</name>